<proteinExistence type="predicted"/>
<gene>
    <name evidence="1" type="ORF">CVIRNUC_010504</name>
</gene>
<evidence type="ECO:0000313" key="2">
    <source>
        <dbReference type="Proteomes" id="UP001314263"/>
    </source>
</evidence>
<dbReference type="EMBL" id="CAUYUE010000016">
    <property type="protein sequence ID" value="CAK0787286.1"/>
    <property type="molecule type" value="Genomic_DNA"/>
</dbReference>
<sequence length="164" mass="17517">MPHKHHRVGLAKLKAKLDKLRVKIKGDKPVSPFMVVRLGSGRVQTKALRDCGCDANWIGSYHIDDVDPNAAQDLEVFVYDAATDGRELIGKSNKVVHIKLLDDAKRPVGELDLEVDPHGADFQPSTGGTAGEKVKVVAATPDAEVVVEEPATPPAASGTHVPCS</sequence>
<accession>A0AAV1IKD5</accession>
<dbReference type="Proteomes" id="UP001314263">
    <property type="component" value="Unassembled WGS sequence"/>
</dbReference>
<evidence type="ECO:0008006" key="3">
    <source>
        <dbReference type="Google" id="ProtNLM"/>
    </source>
</evidence>
<protein>
    <recommendedName>
        <fullName evidence="3">C2 domain-containing protein</fullName>
    </recommendedName>
</protein>
<evidence type="ECO:0000313" key="1">
    <source>
        <dbReference type="EMBL" id="CAK0787286.1"/>
    </source>
</evidence>
<reference evidence="1 2" key="1">
    <citation type="submission" date="2023-10" db="EMBL/GenBank/DDBJ databases">
        <authorList>
            <person name="Maclean D."/>
            <person name="Macfadyen A."/>
        </authorList>
    </citation>
    <scope>NUCLEOTIDE SEQUENCE [LARGE SCALE GENOMIC DNA]</scope>
</reference>
<dbReference type="AlphaFoldDB" id="A0AAV1IKD5"/>
<keyword evidence="2" id="KW-1185">Reference proteome</keyword>
<organism evidence="1 2">
    <name type="scientific">Coccomyxa viridis</name>
    <dbReference type="NCBI Taxonomy" id="1274662"/>
    <lineage>
        <taxon>Eukaryota</taxon>
        <taxon>Viridiplantae</taxon>
        <taxon>Chlorophyta</taxon>
        <taxon>core chlorophytes</taxon>
        <taxon>Trebouxiophyceae</taxon>
        <taxon>Trebouxiophyceae incertae sedis</taxon>
        <taxon>Coccomyxaceae</taxon>
        <taxon>Coccomyxa</taxon>
    </lineage>
</organism>
<comment type="caution">
    <text evidence="1">The sequence shown here is derived from an EMBL/GenBank/DDBJ whole genome shotgun (WGS) entry which is preliminary data.</text>
</comment>
<name>A0AAV1IKD5_9CHLO</name>